<dbReference type="EMBL" id="NBAG03000426">
    <property type="protein sequence ID" value="PNI26211.1"/>
    <property type="molecule type" value="Genomic_DNA"/>
</dbReference>
<reference evidence="8 9" key="1">
    <citation type="submission" date="2017-12" db="EMBL/GenBank/DDBJ databases">
        <title>High-resolution comparative analysis of great ape genomes.</title>
        <authorList>
            <person name="Pollen A."/>
            <person name="Hastie A."/>
            <person name="Hormozdiari F."/>
            <person name="Dougherty M."/>
            <person name="Liu R."/>
            <person name="Chaisson M."/>
            <person name="Hoppe E."/>
            <person name="Hill C."/>
            <person name="Pang A."/>
            <person name="Hillier L."/>
            <person name="Baker C."/>
            <person name="Armstrong J."/>
            <person name="Shendure J."/>
            <person name="Paten B."/>
            <person name="Wilson R."/>
            <person name="Chao H."/>
            <person name="Schneider V."/>
            <person name="Ventura M."/>
            <person name="Kronenberg Z."/>
            <person name="Murali S."/>
            <person name="Gordon D."/>
            <person name="Cantsilieris S."/>
            <person name="Munson K."/>
            <person name="Nelson B."/>
            <person name="Raja A."/>
            <person name="Underwood J."/>
            <person name="Diekhans M."/>
            <person name="Fiddes I."/>
            <person name="Haussler D."/>
            <person name="Eichler E."/>
        </authorList>
    </citation>
    <scope>NUCLEOTIDE SEQUENCE [LARGE SCALE GENOMIC DNA]</scope>
    <source>
        <strain evidence="8">Yerkes chimp pedigree #C0471</strain>
    </source>
</reference>
<gene>
    <name evidence="8" type="ORF">CK820_G0044552</name>
</gene>
<evidence type="ECO:0000256" key="4">
    <source>
        <dbReference type="ARBA" id="ARBA00023242"/>
    </source>
</evidence>
<protein>
    <recommendedName>
        <fullName evidence="6">H/ACA ribonucleoprotein complex subunit 2</fullName>
    </recommendedName>
</protein>
<dbReference type="GO" id="GO:0003723">
    <property type="term" value="F:RNA binding"/>
    <property type="evidence" value="ECO:0007669"/>
    <property type="project" value="UniProtKB-UniRule"/>
</dbReference>
<dbReference type="SMR" id="A0A2J8JTW7"/>
<evidence type="ECO:0000256" key="1">
    <source>
        <dbReference type="ARBA" id="ARBA00004604"/>
    </source>
</evidence>
<dbReference type="Pfam" id="PF01248">
    <property type="entry name" value="Ribosomal_L7Ae"/>
    <property type="match status" value="1"/>
</dbReference>
<evidence type="ECO:0000259" key="7">
    <source>
        <dbReference type="Pfam" id="PF01248"/>
    </source>
</evidence>
<comment type="function">
    <text evidence="6">Required for ribosome biogenesis and telomere maintenance. Part of the H/ACA small nucleolar ribonucleoprotein (H/ACA snoRNP) complex, which catalyzes pseudouridylation of rRNA. This involves the isomerization of uridine such that the ribose is subsequently attached to C5, instead of the normal N1. Each rRNA can contain up to 100 pseudouridine ('psi') residues, which may serve to stabilize the conformation of rRNAs. May also be required for correct processing or intranuclear trafficking of TERC, the RNA component of the telomerase reverse transcriptase (TERT) holoenzyme.</text>
</comment>
<dbReference type="InterPro" id="IPR050257">
    <property type="entry name" value="eL8/uL1-like"/>
</dbReference>
<evidence type="ECO:0000256" key="5">
    <source>
        <dbReference type="ARBA" id="ARBA00023274"/>
    </source>
</evidence>
<feature type="non-terminal residue" evidence="8">
    <location>
        <position position="132"/>
    </location>
</feature>
<evidence type="ECO:0000256" key="6">
    <source>
        <dbReference type="RuleBase" id="RU366039"/>
    </source>
</evidence>
<evidence type="ECO:0000256" key="3">
    <source>
        <dbReference type="ARBA" id="ARBA00022884"/>
    </source>
</evidence>
<keyword evidence="5 6" id="KW-0687">Ribonucleoprotein</keyword>
<dbReference type="PRINTS" id="PR00881">
    <property type="entry name" value="L7ARS6FAMILY"/>
</dbReference>
<comment type="similarity">
    <text evidence="2 6">Belongs to the eukaryotic ribosomal protein eL8 family.</text>
</comment>
<dbReference type="AlphaFoldDB" id="A0A2J8JTW7"/>
<dbReference type="InterPro" id="IPR004038">
    <property type="entry name" value="Ribosomal_eL8/eL30/eS12/Gad45"/>
</dbReference>
<dbReference type="Proteomes" id="UP000236370">
    <property type="component" value="Unassembled WGS sequence"/>
</dbReference>
<dbReference type="GO" id="GO:0000398">
    <property type="term" value="P:mRNA splicing, via spliceosome"/>
    <property type="evidence" value="ECO:0007669"/>
    <property type="project" value="UniProtKB-UniRule"/>
</dbReference>
<dbReference type="InterPro" id="IPR018492">
    <property type="entry name" value="Ribosomal_eL8/Nhp2"/>
</dbReference>
<dbReference type="GO" id="GO:0031429">
    <property type="term" value="C:box H/ACA snoRNP complex"/>
    <property type="evidence" value="ECO:0007669"/>
    <property type="project" value="UniProtKB-UniRule"/>
</dbReference>
<dbReference type="PANTHER" id="PTHR23105">
    <property type="entry name" value="RIBOSOMAL PROTEIN L7AE FAMILY MEMBER"/>
    <property type="match status" value="1"/>
</dbReference>
<comment type="function">
    <text evidence="6">Common component of the spliceosome and rRNA processing machinery.</text>
</comment>
<comment type="subcellular location">
    <subcellularLocation>
        <location evidence="1 6">Nucleus</location>
        <location evidence="1 6">Nucleolus</location>
    </subcellularLocation>
</comment>
<accession>A0A2J8JTW7</accession>
<keyword evidence="3 6" id="KW-0694">RNA-binding</keyword>
<dbReference type="Gene3D" id="3.30.1330.30">
    <property type="match status" value="1"/>
</dbReference>
<dbReference type="InterPro" id="IPR029064">
    <property type="entry name" value="Ribosomal_eL30-like_sf"/>
</dbReference>
<dbReference type="InterPro" id="IPR002415">
    <property type="entry name" value="H/ACA_rnp_Nhp2-like"/>
</dbReference>
<name>A0A2J8JTW7_PANTR</name>
<dbReference type="SUPFAM" id="SSF55315">
    <property type="entry name" value="L30e-like"/>
    <property type="match status" value="1"/>
</dbReference>
<dbReference type="PRINTS" id="PR00883">
    <property type="entry name" value="NUCLEARHMG"/>
</dbReference>
<evidence type="ECO:0000256" key="2">
    <source>
        <dbReference type="ARBA" id="ARBA00007337"/>
    </source>
</evidence>
<feature type="domain" description="Ribosomal protein eL8/eL30/eS12/Gadd45" evidence="7">
    <location>
        <begin position="46"/>
        <end position="111"/>
    </location>
</feature>
<proteinExistence type="inferred from homology"/>
<comment type="caution">
    <text evidence="8">The sequence shown here is derived from an EMBL/GenBank/DDBJ whole genome shotgun (WGS) entry which is preliminary data.</text>
</comment>
<sequence>MTKIKADPDGPEAQAEACSGERTYQELLVNQNPIAQPLASRRLTRKLYKCIKKAVKQKQIRRGVKEVQKFVNKGEKGIMVLAGDTLPIEVYCHLPVMCEDRNLPYVYIPSKTVRSTWPPDLAQHWGVWDSLP</sequence>
<evidence type="ECO:0000313" key="8">
    <source>
        <dbReference type="EMBL" id="PNI26211.1"/>
    </source>
</evidence>
<evidence type="ECO:0000313" key="9">
    <source>
        <dbReference type="Proteomes" id="UP000236370"/>
    </source>
</evidence>
<comment type="subunit">
    <text evidence="6">Part of the H/ACA small nucleolar ribonucleoprotein (H/ACA snoRNP) complex, which contains NHP2/NOLA2, GAR1/NOLA1, NOP10/NOLA3, and DKC1/NOLA4, which is presumed to be the catalytic subunit. The complex contains a stable core formed by binding of one or two NOP10-DKC1 heterodimers to NHP2; GAR1 subsequently binds to this core via DKC1. The complex binds a box H/ACA small nucleolar RNA (snoRNA), which may target the specific site of modification within the RNA substrate. During assembly, the complex contains NAF1 instead of GAR1/NOLA1. The complex also interacts with TERC, which contains a 3'-terminal domain related to the box H/ACA snoRNAs. Specific interactions with snoRNAs or TERC are mediated by GAR1 and NHP2. Associates with NOLC1/NOPP140. H/ACA snoRNPs interact with the SMN complex, consisting of SMN1 or SMN2, GEMIN2/SIP1, DDX20/GEMIN3, and GEMIN4. This is mediated by interaction between GAR1 and SMN1 or SMN2. The SMN complex may be required for correct assembly of the H/ACA snoRNP complex. Component of the telomerase holoenzyme complex composed of one molecule of TERT, one molecule of WRAP53/TCAB1, two molecules of H/ACA ribonucleoprotein complex subunits DKC1, NOP10, NHP2 and GAR1, and a telomerase RNA template component (TERC). The telomerase holoenzyme complex is associated with TEP1, SMG6/EST1A and POT1.</text>
</comment>
<organism evidence="8 9">
    <name type="scientific">Pan troglodytes</name>
    <name type="common">Chimpanzee</name>
    <dbReference type="NCBI Taxonomy" id="9598"/>
    <lineage>
        <taxon>Eukaryota</taxon>
        <taxon>Metazoa</taxon>
        <taxon>Chordata</taxon>
        <taxon>Craniata</taxon>
        <taxon>Vertebrata</taxon>
        <taxon>Euteleostomi</taxon>
        <taxon>Mammalia</taxon>
        <taxon>Eutheria</taxon>
        <taxon>Euarchontoglires</taxon>
        <taxon>Primates</taxon>
        <taxon>Haplorrhini</taxon>
        <taxon>Catarrhini</taxon>
        <taxon>Hominidae</taxon>
        <taxon>Pan</taxon>
    </lineage>
</organism>
<keyword evidence="4 6" id="KW-0539">Nucleus</keyword>